<protein>
    <submittedName>
        <fullName evidence="2">Uncharacterized protein</fullName>
    </submittedName>
</protein>
<dbReference type="Proteomes" id="UP000183050">
    <property type="component" value="Chromosome"/>
</dbReference>
<evidence type="ECO:0000313" key="2">
    <source>
        <dbReference type="EMBL" id="API52902.1"/>
    </source>
</evidence>
<dbReference type="AlphaFoldDB" id="A0A1L3ZBE6"/>
<evidence type="ECO:0000256" key="1">
    <source>
        <dbReference type="SAM" id="Coils"/>
    </source>
</evidence>
<proteinExistence type="predicted"/>
<evidence type="ECO:0000313" key="3">
    <source>
        <dbReference type="Proteomes" id="UP000183050"/>
    </source>
</evidence>
<sequence>MSDHERIYLEPSPGADEDYGRQWCQHNVWDEATEYVRADLHEVLIQERDRLREALKRMEDCFEQLAATRTHEVYAAMIDSGQGQALLDLDNARRNARDVLREIRP</sequence>
<reference evidence="2 3" key="1">
    <citation type="submission" date="2016-11" db="EMBL/GenBank/DDBJ databases">
        <title>Rhizobium leguminosarum bv. viciae strain Vaf12 isolated from Vavilovia formosa root nodules from Russia, Dagestan.</title>
        <authorList>
            <person name="Kimeklis A."/>
        </authorList>
    </citation>
    <scope>NUCLEOTIDE SEQUENCE [LARGE SCALE GENOMIC DNA]</scope>
    <source>
        <strain evidence="2 3">Vaf-108</strain>
    </source>
</reference>
<organism evidence="2 3">
    <name type="scientific">Rhizobium leguminosarum</name>
    <dbReference type="NCBI Taxonomy" id="384"/>
    <lineage>
        <taxon>Bacteria</taxon>
        <taxon>Pseudomonadati</taxon>
        <taxon>Pseudomonadota</taxon>
        <taxon>Alphaproteobacteria</taxon>
        <taxon>Hyphomicrobiales</taxon>
        <taxon>Rhizobiaceae</taxon>
        <taxon>Rhizobium/Agrobacterium group</taxon>
        <taxon>Rhizobium</taxon>
    </lineage>
</organism>
<dbReference type="EMBL" id="CP018228">
    <property type="protein sequence ID" value="API52902.1"/>
    <property type="molecule type" value="Genomic_DNA"/>
</dbReference>
<keyword evidence="1" id="KW-0175">Coiled coil</keyword>
<name>A0A1L3ZBE6_RHILE</name>
<dbReference type="RefSeq" id="WP_072639347.1">
    <property type="nucleotide sequence ID" value="NZ_CP018228.1"/>
</dbReference>
<feature type="coiled-coil region" evidence="1">
    <location>
        <begin position="41"/>
        <end position="68"/>
    </location>
</feature>
<accession>A0A1L3ZBE6</accession>
<gene>
    <name evidence="2" type="ORF">BMW22_15875</name>
</gene>